<dbReference type="STRING" id="3750.A0A498JDC7"/>
<dbReference type="AlphaFoldDB" id="A0A498JDC7"/>
<evidence type="ECO:0000313" key="1">
    <source>
        <dbReference type="EMBL" id="RXH93166.1"/>
    </source>
</evidence>
<organism evidence="1 2">
    <name type="scientific">Malus domestica</name>
    <name type="common">Apple</name>
    <name type="synonym">Pyrus malus</name>
    <dbReference type="NCBI Taxonomy" id="3750"/>
    <lineage>
        <taxon>Eukaryota</taxon>
        <taxon>Viridiplantae</taxon>
        <taxon>Streptophyta</taxon>
        <taxon>Embryophyta</taxon>
        <taxon>Tracheophyta</taxon>
        <taxon>Spermatophyta</taxon>
        <taxon>Magnoliopsida</taxon>
        <taxon>eudicotyledons</taxon>
        <taxon>Gunneridae</taxon>
        <taxon>Pentapetalae</taxon>
        <taxon>rosids</taxon>
        <taxon>fabids</taxon>
        <taxon>Rosales</taxon>
        <taxon>Rosaceae</taxon>
        <taxon>Amygdaloideae</taxon>
        <taxon>Maleae</taxon>
        <taxon>Malus</taxon>
    </lineage>
</organism>
<comment type="caution">
    <text evidence="1">The sequence shown here is derived from an EMBL/GenBank/DDBJ whole genome shotgun (WGS) entry which is preliminary data.</text>
</comment>
<dbReference type="PANTHER" id="PTHR47165">
    <property type="entry name" value="OS03G0429900 PROTEIN"/>
    <property type="match status" value="1"/>
</dbReference>
<dbReference type="InterPro" id="IPR012340">
    <property type="entry name" value="NA-bd_OB-fold"/>
</dbReference>
<dbReference type="PANTHER" id="PTHR47165:SF4">
    <property type="entry name" value="OS03G0429900 PROTEIN"/>
    <property type="match status" value="1"/>
</dbReference>
<name>A0A498JDC7_MALDO</name>
<dbReference type="Proteomes" id="UP000290289">
    <property type="component" value="Chromosome 7"/>
</dbReference>
<dbReference type="EMBL" id="RDQH01000333">
    <property type="protein sequence ID" value="RXH93166.1"/>
    <property type="molecule type" value="Genomic_DNA"/>
</dbReference>
<proteinExistence type="predicted"/>
<dbReference type="SUPFAM" id="SSF50249">
    <property type="entry name" value="Nucleic acid-binding proteins"/>
    <property type="match status" value="2"/>
</dbReference>
<gene>
    <name evidence="1" type="ORF">DVH24_013742</name>
</gene>
<evidence type="ECO:0008006" key="3">
    <source>
        <dbReference type="Google" id="ProtNLM"/>
    </source>
</evidence>
<dbReference type="Gene3D" id="2.40.50.140">
    <property type="entry name" value="Nucleic acid-binding proteins"/>
    <property type="match status" value="1"/>
</dbReference>
<sequence>MTSSKVVPHLATVEVNRKIVIFPIDKTNQEIPKQWFNLIDLDQLHKIINNDAEHTGNKFSFNGETVRITLYGEAATSFEDSKIQSLLPPVFVTLTSLKVKQYQGNPVLGSTRSTVCAFNSDIPQFSQYKQKFEHLRSPVRILPTSAEMYTGYAVGLNYESKTIDELLMLDPALHKWYKSCPSCHKAVKKMSGSFECNEHGFTNQHNFLMIERHTEKILRVSCHTLVIDDRYEDPFVVPPALKKLVSEAKRLQLSFGNQNSKFRKTDFIIYGPLQD</sequence>
<keyword evidence="2" id="KW-1185">Reference proteome</keyword>
<reference evidence="1 2" key="1">
    <citation type="submission" date="2018-10" db="EMBL/GenBank/DDBJ databases">
        <title>A high-quality apple genome assembly.</title>
        <authorList>
            <person name="Hu J."/>
        </authorList>
    </citation>
    <scope>NUCLEOTIDE SEQUENCE [LARGE SCALE GENOMIC DNA]</scope>
    <source>
        <strain evidence="2">cv. HFTH1</strain>
        <tissue evidence="1">Young leaf</tissue>
    </source>
</reference>
<evidence type="ECO:0000313" key="2">
    <source>
        <dbReference type="Proteomes" id="UP000290289"/>
    </source>
</evidence>
<accession>A0A498JDC7</accession>
<protein>
    <recommendedName>
        <fullName evidence="3">Replication factor A C-terminal domain-containing protein</fullName>
    </recommendedName>
</protein>